<dbReference type="Proteomes" id="UP000237846">
    <property type="component" value="Unassembled WGS sequence"/>
</dbReference>
<gene>
    <name evidence="1" type="ORF">CLV72_105453</name>
</gene>
<protein>
    <submittedName>
        <fullName evidence="1">ATP-grasp ribosomal peptide maturase</fullName>
    </submittedName>
</protein>
<keyword evidence="2" id="KW-1185">Reference proteome</keyword>
<dbReference type="GO" id="GO:0009432">
    <property type="term" value="P:SOS response"/>
    <property type="evidence" value="ECO:0007669"/>
    <property type="project" value="TreeGrafter"/>
</dbReference>
<name>A0A2T0Q303_9ACTN</name>
<evidence type="ECO:0000313" key="1">
    <source>
        <dbReference type="EMBL" id="PRX98100.1"/>
    </source>
</evidence>
<dbReference type="Gene3D" id="3.30.470.20">
    <property type="entry name" value="ATP-grasp fold, B domain"/>
    <property type="match status" value="1"/>
</dbReference>
<dbReference type="SUPFAM" id="SSF56059">
    <property type="entry name" value="Glutathione synthetase ATP-binding domain-like"/>
    <property type="match status" value="1"/>
</dbReference>
<organism evidence="1 2">
    <name type="scientific">Allonocardiopsis opalescens</name>
    <dbReference type="NCBI Taxonomy" id="1144618"/>
    <lineage>
        <taxon>Bacteria</taxon>
        <taxon>Bacillati</taxon>
        <taxon>Actinomycetota</taxon>
        <taxon>Actinomycetes</taxon>
        <taxon>Streptosporangiales</taxon>
        <taxon>Allonocardiopsis</taxon>
    </lineage>
</organism>
<reference evidence="1 2" key="1">
    <citation type="submission" date="2018-03" db="EMBL/GenBank/DDBJ databases">
        <title>Genomic Encyclopedia of Archaeal and Bacterial Type Strains, Phase II (KMG-II): from individual species to whole genera.</title>
        <authorList>
            <person name="Goeker M."/>
        </authorList>
    </citation>
    <scope>NUCLEOTIDE SEQUENCE [LARGE SCALE GENOMIC DNA]</scope>
    <source>
        <strain evidence="1 2">DSM 45601</strain>
    </source>
</reference>
<dbReference type="GO" id="GO:0018169">
    <property type="term" value="F:ribosomal S6-glutamic acid ligase activity"/>
    <property type="evidence" value="ECO:0007669"/>
    <property type="project" value="TreeGrafter"/>
</dbReference>
<dbReference type="AlphaFoldDB" id="A0A2T0Q303"/>
<dbReference type="OrthoDB" id="9794735at2"/>
<dbReference type="EMBL" id="PVZC01000005">
    <property type="protein sequence ID" value="PRX98100.1"/>
    <property type="molecule type" value="Genomic_DNA"/>
</dbReference>
<dbReference type="PANTHER" id="PTHR21621:SF0">
    <property type="entry name" value="BETA-CITRYLGLUTAMATE SYNTHASE B-RELATED"/>
    <property type="match status" value="1"/>
</dbReference>
<evidence type="ECO:0000313" key="2">
    <source>
        <dbReference type="Proteomes" id="UP000237846"/>
    </source>
</evidence>
<dbReference type="RefSeq" id="WP_106248150.1">
    <property type="nucleotide sequence ID" value="NZ_PVZC01000005.1"/>
</dbReference>
<dbReference type="PANTHER" id="PTHR21621">
    <property type="entry name" value="RIBOSOMAL PROTEIN S6 MODIFICATION PROTEIN"/>
    <property type="match status" value="1"/>
</dbReference>
<proteinExistence type="predicted"/>
<comment type="caution">
    <text evidence="1">The sequence shown here is derived from an EMBL/GenBank/DDBJ whole genome shotgun (WGS) entry which is preliminary data.</text>
</comment>
<dbReference type="GO" id="GO:0005737">
    <property type="term" value="C:cytoplasm"/>
    <property type="evidence" value="ECO:0007669"/>
    <property type="project" value="TreeGrafter"/>
</dbReference>
<accession>A0A2T0Q303</accession>
<sequence>MSAPVLVVTSVDDVTACMVIRALNTRGVPVVRVDPADIGNGLTFAARLGSGPGPAGRLATLSRELNLGAVRSVYHRRPGAWRFDHLPEQARLFATAEARHGLGGLLAGLPVLHVNDVFATARAEYKPLQLQAAAGLGLAVPPTLITNDPAAVARFEAEHGPLVYKTFRGVPSVDGKAGAIWTQPVSAAEVDGSLAVTAHLFQAEVRDKVADARVTIVGDAVFAWRITAPAGRGLDWRAGSWAELDYAPLTLADDLVGRLRAYLRGFGLVFGCFDLALTSQGQTVWIECNPNGQWGFLPESERIADAFADLLQAG</sequence>